<gene>
    <name evidence="2" type="ORF">BDK51DRAFT_37358</name>
</gene>
<dbReference type="AlphaFoldDB" id="A0A4P9WAZ1"/>
<dbReference type="Proteomes" id="UP000269721">
    <property type="component" value="Unassembled WGS sequence"/>
</dbReference>
<name>A0A4P9WAZ1_9FUNG</name>
<feature type="region of interest" description="Disordered" evidence="1">
    <location>
        <begin position="65"/>
        <end position="90"/>
    </location>
</feature>
<sequence length="287" mass="31936">MGTGEKQQGCEWEGAYLHAHVALQYNPRPIESGVDAGLVMSVRRRVRENGLICFLLRAGDSRHEKGCEEGAGSGGGRCMPGPTRYRRRPKKTAQKSGVVKCFWGMGEASARSVAVDAPNRLLDAILEASEASQRHRYLRCMTSRRFPSPPFNARPLALPQTPHPIRFRTPPPFLHPSLRWQVKLYNGKGPPLSLPIILFPGAGEDPIVRFSHFTLRAILCRSSAKQDWIVRGSKLELEMWRTLGAEALRTVGDCSGEVEESKYREARVQGHVQEGDYRAGTVTKVHA</sequence>
<dbReference type="EMBL" id="KZ996797">
    <property type="protein sequence ID" value="RKO88318.1"/>
    <property type="molecule type" value="Genomic_DNA"/>
</dbReference>
<accession>A0A4P9WAZ1</accession>
<evidence type="ECO:0000313" key="3">
    <source>
        <dbReference type="Proteomes" id="UP000269721"/>
    </source>
</evidence>
<feature type="compositionally biased region" description="Gly residues" evidence="1">
    <location>
        <begin position="69"/>
        <end position="78"/>
    </location>
</feature>
<evidence type="ECO:0000313" key="2">
    <source>
        <dbReference type="EMBL" id="RKO88318.1"/>
    </source>
</evidence>
<proteinExistence type="predicted"/>
<keyword evidence="3" id="KW-1185">Reference proteome</keyword>
<reference evidence="3" key="1">
    <citation type="journal article" date="2018" name="Nat. Microbiol.">
        <title>Leveraging single-cell genomics to expand the fungal tree of life.</title>
        <authorList>
            <person name="Ahrendt S.R."/>
            <person name="Quandt C.A."/>
            <person name="Ciobanu D."/>
            <person name="Clum A."/>
            <person name="Salamov A."/>
            <person name="Andreopoulos B."/>
            <person name="Cheng J.F."/>
            <person name="Woyke T."/>
            <person name="Pelin A."/>
            <person name="Henrissat B."/>
            <person name="Reynolds N.K."/>
            <person name="Benny G.L."/>
            <person name="Smith M.E."/>
            <person name="James T.Y."/>
            <person name="Grigoriev I.V."/>
        </authorList>
    </citation>
    <scope>NUCLEOTIDE SEQUENCE [LARGE SCALE GENOMIC DNA]</scope>
</reference>
<protein>
    <submittedName>
        <fullName evidence="2">Uncharacterized protein</fullName>
    </submittedName>
</protein>
<organism evidence="2 3">
    <name type="scientific">Blyttiomyces helicus</name>
    <dbReference type="NCBI Taxonomy" id="388810"/>
    <lineage>
        <taxon>Eukaryota</taxon>
        <taxon>Fungi</taxon>
        <taxon>Fungi incertae sedis</taxon>
        <taxon>Chytridiomycota</taxon>
        <taxon>Chytridiomycota incertae sedis</taxon>
        <taxon>Chytridiomycetes</taxon>
        <taxon>Chytridiomycetes incertae sedis</taxon>
        <taxon>Blyttiomyces</taxon>
    </lineage>
</organism>
<evidence type="ECO:0000256" key="1">
    <source>
        <dbReference type="SAM" id="MobiDB-lite"/>
    </source>
</evidence>